<keyword evidence="4" id="KW-1185">Reference proteome</keyword>
<dbReference type="EMBL" id="SOHH01000098">
    <property type="protein sequence ID" value="TFD73271.1"/>
    <property type="molecule type" value="Genomic_DNA"/>
</dbReference>
<evidence type="ECO:0000313" key="3">
    <source>
        <dbReference type="EMBL" id="TFD73271.1"/>
    </source>
</evidence>
<organism evidence="3 4">
    <name type="scientific">Cryobacterium fucosi</name>
    <dbReference type="NCBI Taxonomy" id="1259157"/>
    <lineage>
        <taxon>Bacteria</taxon>
        <taxon>Bacillati</taxon>
        <taxon>Actinomycetota</taxon>
        <taxon>Actinomycetes</taxon>
        <taxon>Micrococcales</taxon>
        <taxon>Microbacteriaceae</taxon>
        <taxon>Cryobacterium</taxon>
    </lineage>
</organism>
<gene>
    <name evidence="3" type="ORF">E3T48_14495</name>
</gene>
<feature type="region of interest" description="Disordered" evidence="1">
    <location>
        <begin position="1"/>
        <end position="27"/>
    </location>
</feature>
<dbReference type="InterPro" id="IPR014914">
    <property type="entry name" value="RES_dom"/>
</dbReference>
<comment type="caution">
    <text evidence="3">The sequence shown here is derived from an EMBL/GenBank/DDBJ whole genome shotgun (WGS) entry which is preliminary data.</text>
</comment>
<reference evidence="3 4" key="1">
    <citation type="submission" date="2019-03" db="EMBL/GenBank/DDBJ databases">
        <title>Genomics of glacier-inhabiting Cryobacterium strains.</title>
        <authorList>
            <person name="Liu Q."/>
            <person name="Xin Y.-H."/>
        </authorList>
    </citation>
    <scope>NUCLEOTIDE SEQUENCE [LARGE SCALE GENOMIC DNA]</scope>
    <source>
        <strain evidence="3 4">Hh4</strain>
    </source>
</reference>
<proteinExistence type="predicted"/>
<dbReference type="AlphaFoldDB" id="A0A4R9B1C8"/>
<feature type="domain" description="RES" evidence="2">
    <location>
        <begin position="47"/>
        <end position="191"/>
    </location>
</feature>
<dbReference type="Pfam" id="PF08808">
    <property type="entry name" value="RES"/>
    <property type="match status" value="1"/>
</dbReference>
<evidence type="ECO:0000259" key="2">
    <source>
        <dbReference type="Pfam" id="PF08808"/>
    </source>
</evidence>
<protein>
    <submittedName>
        <fullName evidence="3">RES domain-containing protein</fullName>
    </submittedName>
</protein>
<evidence type="ECO:0000313" key="4">
    <source>
        <dbReference type="Proteomes" id="UP000298313"/>
    </source>
</evidence>
<evidence type="ECO:0000256" key="1">
    <source>
        <dbReference type="SAM" id="MobiDB-lite"/>
    </source>
</evidence>
<dbReference type="OrthoDB" id="3256236at2"/>
<dbReference type="Proteomes" id="UP000298313">
    <property type="component" value="Unassembled WGS sequence"/>
</dbReference>
<name>A0A4R9B1C8_9MICO</name>
<accession>A0A4R9B1C8</accession>
<sequence length="229" mass="25686">MAVAWWRSAGSREHPRQRPSVVKVPPTPPPAFIINHRSHVRTFEGSLWRVFRTEGARPVAWNQLRHYGPIPDMRFDPQPLPADTYPDTGVMYAATRPYTALGEVYQGERVIDRSMGGATIVAWVPSRELMLLDLTSNWPVINGAAAAMMMDDKATTQAWARAIYERHGDVLDGLYHQSSINNEPLVTLFSRTEKLPAFPARVRFSARLSDTTADEIVAQATRKLGYASL</sequence>